<dbReference type="GO" id="GO:0008324">
    <property type="term" value="F:monoatomic cation transmembrane transporter activity"/>
    <property type="evidence" value="ECO:0007669"/>
    <property type="project" value="InterPro"/>
</dbReference>
<feature type="region of interest" description="Disordered" evidence="8">
    <location>
        <begin position="1"/>
        <end position="30"/>
    </location>
</feature>
<evidence type="ECO:0000313" key="11">
    <source>
        <dbReference type="EMBL" id="NNH04505.1"/>
    </source>
</evidence>
<comment type="subcellular location">
    <subcellularLocation>
        <location evidence="1">Cell membrane</location>
        <topology evidence="1">Multi-pass membrane protein</topology>
    </subcellularLocation>
</comment>
<dbReference type="InterPro" id="IPR050144">
    <property type="entry name" value="AAE_transporter"/>
</dbReference>
<dbReference type="InterPro" id="IPR006512">
    <property type="entry name" value="YidE_YbjL"/>
</dbReference>
<feature type="compositionally biased region" description="Low complexity" evidence="8">
    <location>
        <begin position="8"/>
        <end position="18"/>
    </location>
</feature>
<feature type="transmembrane region" description="Helical" evidence="9">
    <location>
        <begin position="141"/>
        <end position="167"/>
    </location>
</feature>
<dbReference type="NCBIfam" id="TIGR01625">
    <property type="entry name" value="YidE_YbjL_dupl"/>
    <property type="match status" value="1"/>
</dbReference>
<comment type="caution">
    <text evidence="11">The sequence shown here is derived from an EMBL/GenBank/DDBJ whole genome shotgun (WGS) entry which is preliminary data.</text>
</comment>
<dbReference type="GO" id="GO:0005886">
    <property type="term" value="C:plasma membrane"/>
    <property type="evidence" value="ECO:0007669"/>
    <property type="project" value="UniProtKB-SubCell"/>
</dbReference>
<keyword evidence="3" id="KW-0813">Transport</keyword>
<gene>
    <name evidence="11" type="ORF">HLA99_11685</name>
</gene>
<dbReference type="PROSITE" id="PS51202">
    <property type="entry name" value="RCK_C"/>
    <property type="match status" value="1"/>
</dbReference>
<evidence type="ECO:0000313" key="12">
    <source>
        <dbReference type="Proteomes" id="UP000543598"/>
    </source>
</evidence>
<dbReference type="AlphaFoldDB" id="A0A7Y2M127"/>
<evidence type="ECO:0000259" key="10">
    <source>
        <dbReference type="PROSITE" id="PS51202"/>
    </source>
</evidence>
<dbReference type="PANTHER" id="PTHR30445:SF3">
    <property type="entry name" value="TRANSPORT PROTEIN YIDE-RELATED"/>
    <property type="match status" value="1"/>
</dbReference>
<evidence type="ECO:0000256" key="3">
    <source>
        <dbReference type="ARBA" id="ARBA00022448"/>
    </source>
</evidence>
<evidence type="ECO:0000256" key="7">
    <source>
        <dbReference type="ARBA" id="ARBA00023136"/>
    </source>
</evidence>
<evidence type="ECO:0000256" key="1">
    <source>
        <dbReference type="ARBA" id="ARBA00004651"/>
    </source>
</evidence>
<proteinExistence type="inferred from homology"/>
<dbReference type="PANTHER" id="PTHR30445">
    <property type="entry name" value="K(+)_H(+) ANTIPORTER SUBUNIT KHTT"/>
    <property type="match status" value="1"/>
</dbReference>
<feature type="transmembrane region" description="Helical" evidence="9">
    <location>
        <begin position="200"/>
        <end position="218"/>
    </location>
</feature>
<dbReference type="Pfam" id="PF02080">
    <property type="entry name" value="TrkA_C"/>
    <property type="match status" value="1"/>
</dbReference>
<feature type="transmembrane region" description="Helical" evidence="9">
    <location>
        <begin position="79"/>
        <end position="101"/>
    </location>
</feature>
<feature type="transmembrane region" description="Helical" evidence="9">
    <location>
        <begin position="51"/>
        <end position="72"/>
    </location>
</feature>
<evidence type="ECO:0000256" key="5">
    <source>
        <dbReference type="ARBA" id="ARBA00022692"/>
    </source>
</evidence>
<dbReference type="SUPFAM" id="SSF116726">
    <property type="entry name" value="TrkA C-terminal domain-like"/>
    <property type="match status" value="1"/>
</dbReference>
<sequence>MAPSCPAGRTPGEPGGESSPPPRTHTPSRLLLGHGRLGAGASAPQEVTVRAVFEFLASQPVLLVFLLVGIGASVGRIRVAGISLGAVAVLFAAIGINALSVSQGVTLEIPAPIGDLGVVVFAFATGIIAGPGFFNALRTSYLMMLAVTGLLVVAGAAGSFVGIGLGIPPLTIAGTFAGAMTNTPSLAATGGSAEATVGYASAYLFGVIAAMAAVALALRHSRSDTDAPDPIVDKPVAIDTEAHPTAADVTKRHGDRIAFSRVRHDDDASVEAVGPDTVFEPGDVVNVTGPRDEVDAVAMELGHTSAIDITRDRSALDFRRIILSNAKLSGHTIGELNLRTRFGANVARVRRGDVEVVGTADFELHLGDRLRVVAPTDRMAEVTEYLGDSERGLADINPIALGLGIALGLLLGSIQIPIPGGHFSLGYAAGALVIGLVMGRLGRIGPFVTSLPHTAATVLAELGLLVFLAFAGTKAGSLIVDAIVSGEVVRLLLLGAVMTTIVVFGVYLVVRHVFRLGGTRLSGVVGGAQTNPAILGFANSRTGYDVRVALGYTLVYPAAMVVKILIAQVLVGL</sequence>
<name>A0A7Y2M127_9MICO</name>
<feature type="domain" description="RCK C-terminal" evidence="10">
    <location>
        <begin position="304"/>
        <end position="388"/>
    </location>
</feature>
<feature type="transmembrane region" description="Helical" evidence="9">
    <location>
        <begin position="113"/>
        <end position="134"/>
    </location>
</feature>
<protein>
    <submittedName>
        <fullName evidence="11">Transporter</fullName>
    </submittedName>
</protein>
<feature type="transmembrane region" description="Helical" evidence="9">
    <location>
        <begin position="454"/>
        <end position="471"/>
    </location>
</feature>
<keyword evidence="5 9" id="KW-0812">Transmembrane</keyword>
<evidence type="ECO:0000256" key="4">
    <source>
        <dbReference type="ARBA" id="ARBA00022475"/>
    </source>
</evidence>
<keyword evidence="4" id="KW-1003">Cell membrane</keyword>
<dbReference type="InterPro" id="IPR036721">
    <property type="entry name" value="RCK_C_sf"/>
</dbReference>
<feature type="transmembrane region" description="Helical" evidence="9">
    <location>
        <begin position="424"/>
        <end position="442"/>
    </location>
</feature>
<reference evidence="11 12" key="1">
    <citation type="submission" date="2020-05" db="EMBL/GenBank/DDBJ databases">
        <title>MicrobeNet Type strains.</title>
        <authorList>
            <person name="Nicholson A.C."/>
        </authorList>
    </citation>
    <scope>NUCLEOTIDE SEQUENCE [LARGE SCALE GENOMIC DNA]</scope>
    <source>
        <strain evidence="11 12">JCM 14282</strain>
    </source>
</reference>
<dbReference type="Proteomes" id="UP000543598">
    <property type="component" value="Unassembled WGS sequence"/>
</dbReference>
<feature type="transmembrane region" description="Helical" evidence="9">
    <location>
        <begin position="549"/>
        <end position="571"/>
    </location>
</feature>
<dbReference type="Pfam" id="PF06826">
    <property type="entry name" value="Asp-Al_Ex"/>
    <property type="match status" value="2"/>
</dbReference>
<keyword evidence="12" id="KW-1185">Reference proteome</keyword>
<evidence type="ECO:0000256" key="6">
    <source>
        <dbReference type="ARBA" id="ARBA00022989"/>
    </source>
</evidence>
<keyword evidence="6 9" id="KW-1133">Transmembrane helix</keyword>
<dbReference type="EMBL" id="JABEMB010000017">
    <property type="protein sequence ID" value="NNH04505.1"/>
    <property type="molecule type" value="Genomic_DNA"/>
</dbReference>
<evidence type="ECO:0000256" key="2">
    <source>
        <dbReference type="ARBA" id="ARBA00009854"/>
    </source>
</evidence>
<dbReference type="GO" id="GO:0006813">
    <property type="term" value="P:potassium ion transport"/>
    <property type="evidence" value="ECO:0007669"/>
    <property type="project" value="InterPro"/>
</dbReference>
<comment type="similarity">
    <text evidence="2">Belongs to the AAE transporter (TC 2.A.81) family.</text>
</comment>
<dbReference type="InterPro" id="IPR006037">
    <property type="entry name" value="RCK_C"/>
</dbReference>
<accession>A0A7Y2M127</accession>
<evidence type="ECO:0000256" key="9">
    <source>
        <dbReference type="SAM" id="Phobius"/>
    </source>
</evidence>
<keyword evidence="7 9" id="KW-0472">Membrane</keyword>
<feature type="transmembrane region" description="Helical" evidence="9">
    <location>
        <begin position="491"/>
        <end position="510"/>
    </location>
</feature>
<dbReference type="Gene3D" id="3.30.70.1450">
    <property type="entry name" value="Regulator of K+ conductance, C-terminal domain"/>
    <property type="match status" value="1"/>
</dbReference>
<organism evidence="11 12">
    <name type="scientific">Microbacterium ulmi</name>
    <dbReference type="NCBI Taxonomy" id="179095"/>
    <lineage>
        <taxon>Bacteria</taxon>
        <taxon>Bacillati</taxon>
        <taxon>Actinomycetota</taxon>
        <taxon>Actinomycetes</taxon>
        <taxon>Micrococcales</taxon>
        <taxon>Microbacteriaceae</taxon>
        <taxon>Microbacterium</taxon>
    </lineage>
</organism>
<evidence type="ECO:0000256" key="8">
    <source>
        <dbReference type="SAM" id="MobiDB-lite"/>
    </source>
</evidence>
<feature type="transmembrane region" description="Helical" evidence="9">
    <location>
        <begin position="399"/>
        <end position="418"/>
    </location>
</feature>